<dbReference type="GO" id="GO:0005886">
    <property type="term" value="C:plasma membrane"/>
    <property type="evidence" value="ECO:0007669"/>
    <property type="project" value="TreeGrafter"/>
</dbReference>
<dbReference type="InterPro" id="IPR029016">
    <property type="entry name" value="GAF-like_dom_sf"/>
</dbReference>
<dbReference type="InterPro" id="IPR043128">
    <property type="entry name" value="Rev_trsase/Diguanyl_cyclase"/>
</dbReference>
<dbReference type="InterPro" id="IPR029787">
    <property type="entry name" value="Nucleotide_cyclase"/>
</dbReference>
<dbReference type="NCBIfam" id="TIGR00254">
    <property type="entry name" value="GGDEF"/>
    <property type="match status" value="1"/>
</dbReference>
<evidence type="ECO:0000313" key="5">
    <source>
        <dbReference type="EMBL" id="TRO79461.1"/>
    </source>
</evidence>
<dbReference type="Pfam" id="PF00990">
    <property type="entry name" value="GGDEF"/>
    <property type="match status" value="1"/>
</dbReference>
<dbReference type="PANTHER" id="PTHR45138">
    <property type="entry name" value="REGULATORY COMPONENTS OF SENSORY TRANSDUCTION SYSTEM"/>
    <property type="match status" value="1"/>
</dbReference>
<dbReference type="SMART" id="SM00065">
    <property type="entry name" value="GAF"/>
    <property type="match status" value="1"/>
</dbReference>
<dbReference type="GO" id="GO:0052621">
    <property type="term" value="F:diguanylate cyclase activity"/>
    <property type="evidence" value="ECO:0007669"/>
    <property type="project" value="UniProtKB-EC"/>
</dbReference>
<dbReference type="AlphaFoldDB" id="A0A550J8D2"/>
<keyword evidence="3" id="KW-0175">Coiled coil</keyword>
<dbReference type="SUPFAM" id="SSF55073">
    <property type="entry name" value="Nucleotide cyclase"/>
    <property type="match status" value="1"/>
</dbReference>
<dbReference type="InterPro" id="IPR003018">
    <property type="entry name" value="GAF"/>
</dbReference>
<dbReference type="SUPFAM" id="SSF55781">
    <property type="entry name" value="GAF domain-like"/>
    <property type="match status" value="1"/>
</dbReference>
<evidence type="ECO:0000313" key="6">
    <source>
        <dbReference type="Proteomes" id="UP000317155"/>
    </source>
</evidence>
<dbReference type="FunFam" id="3.30.70.270:FF:000001">
    <property type="entry name" value="Diguanylate cyclase domain protein"/>
    <property type="match status" value="1"/>
</dbReference>
<dbReference type="Gene3D" id="3.30.70.270">
    <property type="match status" value="1"/>
</dbReference>
<dbReference type="PANTHER" id="PTHR45138:SF9">
    <property type="entry name" value="DIGUANYLATE CYCLASE DGCM-RELATED"/>
    <property type="match status" value="1"/>
</dbReference>
<protein>
    <recommendedName>
        <fullName evidence="1">diguanylate cyclase</fullName>
        <ecNumber evidence="1">2.7.7.65</ecNumber>
    </recommendedName>
</protein>
<dbReference type="GO" id="GO:0043709">
    <property type="term" value="P:cell adhesion involved in single-species biofilm formation"/>
    <property type="evidence" value="ECO:0007669"/>
    <property type="project" value="TreeGrafter"/>
</dbReference>
<dbReference type="Proteomes" id="UP000317155">
    <property type="component" value="Unassembled WGS sequence"/>
</dbReference>
<organism evidence="5 6">
    <name type="scientific">Trichloromonas acetexigens</name>
    <dbReference type="NCBI Taxonomy" id="38815"/>
    <lineage>
        <taxon>Bacteria</taxon>
        <taxon>Pseudomonadati</taxon>
        <taxon>Thermodesulfobacteriota</taxon>
        <taxon>Desulfuromonadia</taxon>
        <taxon>Desulfuromonadales</taxon>
        <taxon>Trichloromonadaceae</taxon>
        <taxon>Trichloromonas</taxon>
    </lineage>
</organism>
<name>A0A550J8D2_9BACT</name>
<keyword evidence="6" id="KW-1185">Reference proteome</keyword>
<dbReference type="EMBL" id="VJVV01000010">
    <property type="protein sequence ID" value="TRO79461.1"/>
    <property type="molecule type" value="Genomic_DNA"/>
</dbReference>
<dbReference type="OrthoDB" id="9759607at2"/>
<feature type="coiled-coil region" evidence="3">
    <location>
        <begin position="187"/>
        <end position="221"/>
    </location>
</feature>
<feature type="domain" description="GGDEF" evidence="4">
    <location>
        <begin position="249"/>
        <end position="393"/>
    </location>
</feature>
<dbReference type="EC" id="2.7.7.65" evidence="1"/>
<reference evidence="5 6" key="1">
    <citation type="submission" date="2019-07" db="EMBL/GenBank/DDBJ databases">
        <title>Insights of Desulfuromonas acetexigens electromicrobiology.</title>
        <authorList>
            <person name="Katuri K."/>
            <person name="Sapireddy V."/>
            <person name="Shaw D.R."/>
            <person name="Saikaly P."/>
        </authorList>
    </citation>
    <scope>NUCLEOTIDE SEQUENCE [LARGE SCALE GENOMIC DNA]</scope>
    <source>
        <strain evidence="5 6">2873</strain>
    </source>
</reference>
<evidence type="ECO:0000256" key="3">
    <source>
        <dbReference type="SAM" id="Coils"/>
    </source>
</evidence>
<dbReference type="InterPro" id="IPR000160">
    <property type="entry name" value="GGDEF_dom"/>
</dbReference>
<proteinExistence type="predicted"/>
<dbReference type="GO" id="GO:1902201">
    <property type="term" value="P:negative regulation of bacterial-type flagellum-dependent cell motility"/>
    <property type="evidence" value="ECO:0007669"/>
    <property type="project" value="TreeGrafter"/>
</dbReference>
<dbReference type="PROSITE" id="PS50887">
    <property type="entry name" value="GGDEF"/>
    <property type="match status" value="1"/>
</dbReference>
<dbReference type="InterPro" id="IPR050469">
    <property type="entry name" value="Diguanylate_Cyclase"/>
</dbReference>
<accession>A0A550J8D2</accession>
<dbReference type="RefSeq" id="WP_092053511.1">
    <property type="nucleotide sequence ID" value="NZ_FOJJ01000002.1"/>
</dbReference>
<evidence type="ECO:0000256" key="2">
    <source>
        <dbReference type="ARBA" id="ARBA00034247"/>
    </source>
</evidence>
<dbReference type="SMART" id="SM00267">
    <property type="entry name" value="GGDEF"/>
    <property type="match status" value="1"/>
</dbReference>
<gene>
    <name evidence="5" type="ORF">FL622_13000</name>
</gene>
<dbReference type="Pfam" id="PF01590">
    <property type="entry name" value="GAF"/>
    <property type="match status" value="1"/>
</dbReference>
<comment type="caution">
    <text evidence="5">The sequence shown here is derived from an EMBL/GenBank/DDBJ whole genome shotgun (WGS) entry which is preliminary data.</text>
</comment>
<evidence type="ECO:0000259" key="4">
    <source>
        <dbReference type="PROSITE" id="PS50887"/>
    </source>
</evidence>
<comment type="catalytic activity">
    <reaction evidence="2">
        <text>2 GTP = 3',3'-c-di-GMP + 2 diphosphate</text>
        <dbReference type="Rhea" id="RHEA:24898"/>
        <dbReference type="ChEBI" id="CHEBI:33019"/>
        <dbReference type="ChEBI" id="CHEBI:37565"/>
        <dbReference type="ChEBI" id="CHEBI:58805"/>
        <dbReference type="EC" id="2.7.7.65"/>
    </reaction>
</comment>
<sequence length="393" mass="43360">MTLPLNKTFQEMTAVFDELLSSLSTLQGLGSLDLGQCGEGQLLQEALVSLVENYGVERCALFFVEAGSERPVAAVAWCNGTLKICSEGGNACCDEVPPLEAAFVEQVVRSGEVCLCDDCLADDALNPLVKEGSPRSLLGSPLVVGGERVGVLLLAAFEPQRFGAWQQRFIPLFALFLGQAMMSSRLLHNLEKQVRERTRQLENVLRETQELKERYQSLAMVDALTGLYNRRFFFSEGALLVARALRYRHTATFVIIDLDFFKRVNDRYGHGMGDQVLKDVADTLRNRLRETDILARIGGEEFAVILPETGIDGATELTERLRKSIRDLVWTAKGEDFGITFSAGLAALPVPSEHPEQQDLGHSDMLEQLFSQADKALYEAKAQGGDRLKVGAL</sequence>
<evidence type="ECO:0000256" key="1">
    <source>
        <dbReference type="ARBA" id="ARBA00012528"/>
    </source>
</evidence>
<dbReference type="CDD" id="cd01949">
    <property type="entry name" value="GGDEF"/>
    <property type="match status" value="1"/>
</dbReference>
<dbReference type="Gene3D" id="3.30.450.40">
    <property type="match status" value="1"/>
</dbReference>